<dbReference type="PANTHER" id="PTHR30532">
    <property type="entry name" value="IRON III DICITRATE-BINDING PERIPLASMIC PROTEIN"/>
    <property type="match status" value="1"/>
</dbReference>
<dbReference type="CDD" id="cd01146">
    <property type="entry name" value="FhuD"/>
    <property type="match status" value="1"/>
</dbReference>
<dbReference type="EMBL" id="CP124545">
    <property type="protein sequence ID" value="WGV47921.2"/>
    <property type="molecule type" value="Genomic_DNA"/>
</dbReference>
<evidence type="ECO:0000256" key="2">
    <source>
        <dbReference type="ARBA" id="ARBA00008814"/>
    </source>
</evidence>
<dbReference type="Gene3D" id="3.40.50.1980">
    <property type="entry name" value="Nitrogenase molybdenum iron protein domain"/>
    <property type="match status" value="2"/>
</dbReference>
<evidence type="ECO:0000256" key="5">
    <source>
        <dbReference type="SAM" id="SignalP"/>
    </source>
</evidence>
<accession>A0A0E4A8R0</accession>
<dbReference type="OMA" id="ARVDFME"/>
<dbReference type="PANTHER" id="PTHR30532:SF24">
    <property type="entry name" value="FERRIC ENTEROBACTIN-BINDING PERIPLASMIC PROTEIN FEPB"/>
    <property type="match status" value="1"/>
</dbReference>
<keyword evidence="3" id="KW-0813">Transport</keyword>
<proteinExistence type="inferred from homology"/>
<dbReference type="SUPFAM" id="SSF53807">
    <property type="entry name" value="Helical backbone' metal receptor"/>
    <property type="match status" value="1"/>
</dbReference>
<gene>
    <name evidence="7" type="ORF">I3517_22225</name>
    <name evidence="8" type="ORF">QIE55_20575</name>
</gene>
<protein>
    <submittedName>
        <fullName evidence="7">Iron-siderophore ABC transporter substrate-binding protein</fullName>
    </submittedName>
</protein>
<dbReference type="Pfam" id="PF01497">
    <property type="entry name" value="Peripla_BP_2"/>
    <property type="match status" value="1"/>
</dbReference>
<dbReference type="EMBL" id="JAECSB010000075">
    <property type="protein sequence ID" value="MBH5145324.1"/>
    <property type="molecule type" value="Genomic_DNA"/>
</dbReference>
<sequence>MRIKVSRMKIAVTALAASLAVAGLAGCSSDSADAPAEAGATVSTMFGDVEVPANPQRVVALGWSDAETALALGTQPVGVADWMAFGGKGVGPWIADEFTTDPKILGTMDLSIEDVIALDPDLILWTRSDNTQATYDKLSAIAPTVGPPPGLATAYGTTVEQQTELVAKALGKEAEGKALLSGLDAKFDAAIAANPSFAGKTAAVGAYSSDGYGAYVPGDARADFMTRLGFTIPTAITEKATGNFYIPVANENLNLFDADLTVLFPIFLDSSAFANDPLLRAIPSAQEGHLLILDDPALVNAFSSGSVPGLTYAIDNAVPKFASTLGA</sequence>
<feature type="signal peptide" evidence="5">
    <location>
        <begin position="1"/>
        <end position="32"/>
    </location>
</feature>
<dbReference type="Proteomes" id="UP001230933">
    <property type="component" value="Chromosome"/>
</dbReference>
<dbReference type="InterPro" id="IPR002491">
    <property type="entry name" value="ABC_transptr_periplasmic_BD"/>
</dbReference>
<evidence type="ECO:0000313" key="9">
    <source>
        <dbReference type="Proteomes" id="UP000627573"/>
    </source>
</evidence>
<organism evidence="7 9">
    <name type="scientific">Rhodococcus erythropolis</name>
    <name type="common">Arthrobacter picolinophilus</name>
    <dbReference type="NCBI Taxonomy" id="1833"/>
    <lineage>
        <taxon>Bacteria</taxon>
        <taxon>Bacillati</taxon>
        <taxon>Actinomycetota</taxon>
        <taxon>Actinomycetes</taxon>
        <taxon>Mycobacteriales</taxon>
        <taxon>Nocardiaceae</taxon>
        <taxon>Rhodococcus</taxon>
        <taxon>Rhodococcus erythropolis group</taxon>
    </lineage>
</organism>
<feature type="domain" description="Fe/B12 periplasmic-binding" evidence="6">
    <location>
        <begin position="57"/>
        <end position="327"/>
    </location>
</feature>
<evidence type="ECO:0000256" key="3">
    <source>
        <dbReference type="ARBA" id="ARBA00022448"/>
    </source>
</evidence>
<keyword evidence="4 5" id="KW-0732">Signal</keyword>
<evidence type="ECO:0000256" key="4">
    <source>
        <dbReference type="ARBA" id="ARBA00022729"/>
    </source>
</evidence>
<feature type="chain" id="PRO_5044542021" evidence="5">
    <location>
        <begin position="33"/>
        <end position="327"/>
    </location>
</feature>
<dbReference type="GO" id="GO:0030288">
    <property type="term" value="C:outer membrane-bounded periplasmic space"/>
    <property type="evidence" value="ECO:0007669"/>
    <property type="project" value="TreeGrafter"/>
</dbReference>
<reference evidence="8" key="2">
    <citation type="submission" date="2023-08" db="EMBL/GenBank/DDBJ databases">
        <title>Isolation and Characterization of Rhodococcus erythropolis MGMM8.</title>
        <authorList>
            <person name="Diabankana R.G.C."/>
            <person name="Afordoanyi D.M."/>
            <person name="Validov S.Z."/>
        </authorList>
    </citation>
    <scope>NUCLEOTIDE SEQUENCE</scope>
    <source>
        <strain evidence="8">MGMM8</strain>
    </source>
</reference>
<comment type="subcellular location">
    <subcellularLocation>
        <location evidence="1">Cell envelope</location>
    </subcellularLocation>
</comment>
<dbReference type="Proteomes" id="UP000627573">
    <property type="component" value="Unassembled WGS sequence"/>
</dbReference>
<evidence type="ECO:0000256" key="1">
    <source>
        <dbReference type="ARBA" id="ARBA00004196"/>
    </source>
</evidence>
<dbReference type="KEGG" id="reb:XU06_19805"/>
<keyword evidence="9" id="KW-1185">Reference proteome</keyword>
<comment type="similarity">
    <text evidence="2">Belongs to the bacterial solute-binding protein 8 family.</text>
</comment>
<dbReference type="AlphaFoldDB" id="A0A0E4A8R0"/>
<name>A0A0E4A8R0_RHOER</name>
<reference evidence="7 9" key="1">
    <citation type="submission" date="2020-12" db="EMBL/GenBank/DDBJ databases">
        <title>Draft genome sequence of furan degrading bacterial strain FUR100.</title>
        <authorList>
            <person name="Woiski C."/>
        </authorList>
    </citation>
    <scope>NUCLEOTIDE SEQUENCE [LARGE SCALE GENOMIC DNA]</scope>
    <source>
        <strain evidence="7 9">FUR100</strain>
    </source>
</reference>
<evidence type="ECO:0000259" key="6">
    <source>
        <dbReference type="PROSITE" id="PS50983"/>
    </source>
</evidence>
<evidence type="ECO:0000313" key="7">
    <source>
        <dbReference type="EMBL" id="MBH5145324.1"/>
    </source>
</evidence>
<dbReference type="InterPro" id="IPR051313">
    <property type="entry name" value="Bact_iron-sidero_bind"/>
</dbReference>
<evidence type="ECO:0000313" key="8">
    <source>
        <dbReference type="EMBL" id="WGV47921.2"/>
    </source>
</evidence>
<dbReference type="GO" id="GO:1901678">
    <property type="term" value="P:iron coordination entity transport"/>
    <property type="evidence" value="ECO:0007669"/>
    <property type="project" value="UniProtKB-ARBA"/>
</dbReference>
<dbReference type="PROSITE" id="PS51257">
    <property type="entry name" value="PROKAR_LIPOPROTEIN"/>
    <property type="match status" value="1"/>
</dbReference>
<dbReference type="PROSITE" id="PS50983">
    <property type="entry name" value="FE_B12_PBP"/>
    <property type="match status" value="1"/>
</dbReference>